<dbReference type="GO" id="GO:0009279">
    <property type="term" value="C:cell outer membrane"/>
    <property type="evidence" value="ECO:0007669"/>
    <property type="project" value="UniProtKB-UniRule"/>
</dbReference>
<evidence type="ECO:0000313" key="11">
    <source>
        <dbReference type="Proteomes" id="UP000005632"/>
    </source>
</evidence>
<dbReference type="OrthoDB" id="9776356at2"/>
<protein>
    <recommendedName>
        <fullName evidence="7">Outer membrane protein assembly factor BamA</fullName>
    </recommendedName>
</protein>
<accession>G8QW19</accession>
<proteinExistence type="predicted"/>
<keyword evidence="2" id="KW-1134">Transmembrane beta strand</keyword>
<dbReference type="GO" id="GO:0071709">
    <property type="term" value="P:membrane assembly"/>
    <property type="evidence" value="ECO:0007669"/>
    <property type="project" value="InterPro"/>
</dbReference>
<evidence type="ECO:0000259" key="9">
    <source>
        <dbReference type="PROSITE" id="PS51779"/>
    </source>
</evidence>
<evidence type="ECO:0000256" key="4">
    <source>
        <dbReference type="ARBA" id="ARBA00022737"/>
    </source>
</evidence>
<evidence type="ECO:0000256" key="1">
    <source>
        <dbReference type="ARBA" id="ARBA00004370"/>
    </source>
</evidence>
<evidence type="ECO:0000256" key="6">
    <source>
        <dbReference type="ARBA" id="ARBA00023237"/>
    </source>
</evidence>
<sequence>MNNRKMHRVLSLLLVFFFTASVLVAAEETPWYTGKKIVSFENIGLQNVPESKVADLQYKYIGKVFTDELFNELQGELYAQDNFLYFLADAQRTGEGDNDLKIVMTFYELPYVNSAVITGNDGIKTKAIEEALTVRQGSFLQDQNLENSKEAVKEIYFAKGFPDVKISSEYTVDEATNKATVTYSIEEGPQKKIGEILFEGNEKLNSDLLKKQIESKATSYFNAGYYTQKTIDSDKEKLVTFYRNNGYIDAKVTDVRTEDISSEDDKFTRLRVVYSIVEGPQWLFGGITVEGNEVFTAEQFQSLVTLKTGSILDYSKVQSEISTVADLYWNNGYIFNTLSTKEIRDEQTNTISYILTVVENQQAVIEDIRLEGLTKTKPYVFMRELTFKVGDIFSKEKLIKSAQNIYNTLIVTDVQFDILNGTQEGTVIPVYKITEGNQMDIQFGATFGGNVDGFPVSGFLQWSDKNLGGTGRDLSISTNLSPDTQSISLSFSDGWVGDRRWSNGLTFSFERSFKDSVLQTSTEGDYYTGHETDSSTTPYPLGYSSYESYEAANKALPSSEYLMDYYYFRLAVGYNTGYKFMFDAGSLTVSSGLSIGLNKAVYDKDLYDPYESLIYKYGEQWQFSNRLTLGLSWDGRDLIENTTKGYLLSQNFTYAGGFLFGLSNYIRSTTSASGYISLFTFTLDDKPAHGVLGVTSSVNIMLPQYYNNGEDGGWGWHDPKLGATKYEMLYIDGMNIGRGFNVVYDQSFLFDNQISLSVPLAQNILSAEVFASATGVASYLSDLKGWGSLNWYFAMGAGIKLKIPGFPLGLYLVKNATYSDSSFAWDAGTIFTTSSDTSGLKLVLAITTTLY</sequence>
<dbReference type="NCBIfam" id="TIGR03303">
    <property type="entry name" value="OM_YaeT"/>
    <property type="match status" value="1"/>
</dbReference>
<dbReference type="InterPro" id="IPR010827">
    <property type="entry name" value="BamA/TamA_POTRA"/>
</dbReference>
<keyword evidence="4" id="KW-0677">Repeat</keyword>
<reference evidence="10 11" key="1">
    <citation type="submission" date="2011-11" db="EMBL/GenBank/DDBJ databases">
        <title>Complete sequence of Spirochaeta sp. grapes.</title>
        <authorList>
            <consortium name="US DOE Joint Genome Institute"/>
            <person name="Lucas S."/>
            <person name="Han J."/>
            <person name="Lapidus A."/>
            <person name="Cheng J.-F."/>
            <person name="Goodwin L."/>
            <person name="Pitluck S."/>
            <person name="Peters L."/>
            <person name="Ovchinnikova G."/>
            <person name="Munk A.C."/>
            <person name="Detter J.C."/>
            <person name="Han C."/>
            <person name="Tapia R."/>
            <person name="Land M."/>
            <person name="Hauser L."/>
            <person name="Kyrpides N."/>
            <person name="Ivanova N."/>
            <person name="Pagani I."/>
            <person name="Ritalahtilisa K."/>
            <person name="Loeffler F."/>
            <person name="Woyke T."/>
        </authorList>
    </citation>
    <scope>NUCLEOTIDE SEQUENCE [LARGE SCALE GENOMIC DNA]</scope>
    <source>
        <strain evidence="11">ATCC BAA-1885 / DSM 22778 / Grapes</strain>
    </source>
</reference>
<keyword evidence="11" id="KW-1185">Reference proteome</keyword>
<dbReference type="EMBL" id="CP003155">
    <property type="protein sequence ID" value="AEV28262.1"/>
    <property type="molecule type" value="Genomic_DNA"/>
</dbReference>
<evidence type="ECO:0000256" key="2">
    <source>
        <dbReference type="ARBA" id="ARBA00022452"/>
    </source>
</evidence>
<keyword evidence="5" id="KW-0472">Membrane</keyword>
<dbReference type="PANTHER" id="PTHR12815">
    <property type="entry name" value="SORTING AND ASSEMBLY MACHINERY SAMM50 PROTEIN FAMILY MEMBER"/>
    <property type="match status" value="1"/>
</dbReference>
<dbReference type="Pfam" id="PF01103">
    <property type="entry name" value="Omp85"/>
    <property type="match status" value="1"/>
</dbReference>
<dbReference type="STRING" id="158190.SpiGrapes_0404"/>
<dbReference type="Proteomes" id="UP000005632">
    <property type="component" value="Chromosome"/>
</dbReference>
<name>G8QW19_SPHPG</name>
<organism evidence="10 11">
    <name type="scientific">Sphaerochaeta pleomorpha (strain ATCC BAA-1885 / DSM 22778 / Grapes)</name>
    <dbReference type="NCBI Taxonomy" id="158190"/>
    <lineage>
        <taxon>Bacteria</taxon>
        <taxon>Pseudomonadati</taxon>
        <taxon>Spirochaetota</taxon>
        <taxon>Spirochaetia</taxon>
        <taxon>Spirochaetales</taxon>
        <taxon>Sphaerochaetaceae</taxon>
        <taxon>Sphaerochaeta</taxon>
    </lineage>
</organism>
<dbReference type="Gene3D" id="2.40.160.50">
    <property type="entry name" value="membrane protein fhac: a member of the omp85/tpsb transporter family"/>
    <property type="match status" value="1"/>
</dbReference>
<keyword evidence="6" id="KW-0998">Cell outer membrane</keyword>
<evidence type="ECO:0000313" key="10">
    <source>
        <dbReference type="EMBL" id="AEV28262.1"/>
    </source>
</evidence>
<evidence type="ECO:0000256" key="8">
    <source>
        <dbReference type="SAM" id="SignalP"/>
    </source>
</evidence>
<feature type="domain" description="POTRA" evidence="9">
    <location>
        <begin position="110"/>
        <end position="188"/>
    </location>
</feature>
<dbReference type="Gene3D" id="3.10.20.310">
    <property type="entry name" value="membrane protein fhac"/>
    <property type="match status" value="4"/>
</dbReference>
<dbReference type="InterPro" id="IPR039910">
    <property type="entry name" value="D15-like"/>
</dbReference>
<evidence type="ECO:0000256" key="3">
    <source>
        <dbReference type="ARBA" id="ARBA00022692"/>
    </source>
</evidence>
<dbReference type="PROSITE" id="PS51779">
    <property type="entry name" value="POTRA"/>
    <property type="match status" value="2"/>
</dbReference>
<dbReference type="HOGENOM" id="CLU_007664_1_1_12"/>
<feature type="signal peptide" evidence="8">
    <location>
        <begin position="1"/>
        <end position="25"/>
    </location>
</feature>
<keyword evidence="8" id="KW-0732">Signal</keyword>
<comment type="subcellular location">
    <subcellularLocation>
        <location evidence="1">Membrane</location>
    </subcellularLocation>
</comment>
<dbReference type="RefSeq" id="WP_014269111.1">
    <property type="nucleotide sequence ID" value="NC_016633.1"/>
</dbReference>
<dbReference type="KEGG" id="sgp:SpiGrapes_0404"/>
<feature type="domain" description="POTRA" evidence="9">
    <location>
        <begin position="191"/>
        <end position="279"/>
    </location>
</feature>
<dbReference type="Pfam" id="PF07244">
    <property type="entry name" value="POTRA"/>
    <property type="match status" value="4"/>
</dbReference>
<dbReference type="InterPro" id="IPR034746">
    <property type="entry name" value="POTRA"/>
</dbReference>
<dbReference type="PANTHER" id="PTHR12815:SF18">
    <property type="entry name" value="SORTING AND ASSEMBLY MACHINERY COMPONENT 50 HOMOLOG"/>
    <property type="match status" value="1"/>
</dbReference>
<dbReference type="eggNOG" id="COG4775">
    <property type="taxonomic scope" value="Bacteria"/>
</dbReference>
<feature type="chain" id="PRO_5003514330" description="Outer membrane protein assembly factor BamA" evidence="8">
    <location>
        <begin position="26"/>
        <end position="851"/>
    </location>
</feature>
<dbReference type="InterPro" id="IPR023707">
    <property type="entry name" value="OM_assembly_BamA"/>
</dbReference>
<evidence type="ECO:0000256" key="7">
    <source>
        <dbReference type="NCBIfam" id="TIGR03303"/>
    </source>
</evidence>
<dbReference type="InterPro" id="IPR000184">
    <property type="entry name" value="Bac_surfAg_D15"/>
</dbReference>
<keyword evidence="3" id="KW-0812">Transmembrane</keyword>
<evidence type="ECO:0000256" key="5">
    <source>
        <dbReference type="ARBA" id="ARBA00023136"/>
    </source>
</evidence>
<gene>
    <name evidence="10" type="ordered locus">SpiGrapes_0404</name>
</gene>
<dbReference type="AlphaFoldDB" id="G8QW19"/>